<comment type="pathway">
    <text evidence="1 9">Amino-acid biosynthesis; L-tryptophan biosynthesis; L-tryptophan from chorismate: step 2/5.</text>
</comment>
<dbReference type="PANTHER" id="PTHR43285:SF2">
    <property type="entry name" value="ANTHRANILATE PHOSPHORIBOSYLTRANSFERASE"/>
    <property type="match status" value="1"/>
</dbReference>
<dbReference type="SUPFAM" id="SSF52418">
    <property type="entry name" value="Nucleoside phosphorylase/phosphoribosyltransferase catalytic domain"/>
    <property type="match status" value="1"/>
</dbReference>
<name>A0A0W0SQW4_9GAMM</name>
<evidence type="ECO:0000256" key="8">
    <source>
        <dbReference type="ARBA" id="ARBA00061188"/>
    </source>
</evidence>
<feature type="binding site" evidence="9">
    <location>
        <position position="225"/>
    </location>
    <ligand>
        <name>Mg(2+)</name>
        <dbReference type="ChEBI" id="CHEBI:18420"/>
        <label>2</label>
    </ligand>
</feature>
<dbReference type="GO" id="GO:0005829">
    <property type="term" value="C:cytosol"/>
    <property type="evidence" value="ECO:0007669"/>
    <property type="project" value="TreeGrafter"/>
</dbReference>
<evidence type="ECO:0000256" key="2">
    <source>
        <dbReference type="ARBA" id="ARBA00022605"/>
    </source>
</evidence>
<feature type="binding site" evidence="9">
    <location>
        <position position="226"/>
    </location>
    <ligand>
        <name>Mg(2+)</name>
        <dbReference type="ChEBI" id="CHEBI:18420"/>
        <label>2</label>
    </ligand>
</feature>
<evidence type="ECO:0000256" key="6">
    <source>
        <dbReference type="ARBA" id="ARBA00023141"/>
    </source>
</evidence>
<dbReference type="GO" id="GO:0000287">
    <property type="term" value="F:magnesium ion binding"/>
    <property type="evidence" value="ECO:0007669"/>
    <property type="project" value="UniProtKB-UniRule"/>
</dbReference>
<evidence type="ECO:0000256" key="4">
    <source>
        <dbReference type="ARBA" id="ARBA00022679"/>
    </source>
</evidence>
<evidence type="ECO:0000256" key="9">
    <source>
        <dbReference type="HAMAP-Rule" id="MF_00211"/>
    </source>
</evidence>
<dbReference type="Pfam" id="PF00591">
    <property type="entry name" value="Glycos_transf_3"/>
    <property type="match status" value="1"/>
</dbReference>
<keyword evidence="5 9" id="KW-0822">Tryptophan biosynthesis</keyword>
<dbReference type="Gene3D" id="3.40.1030.10">
    <property type="entry name" value="Nucleoside phosphorylase/phosphoribosyltransferase catalytic domain"/>
    <property type="match status" value="1"/>
</dbReference>
<sequence>MKISKLFEQLIAGKHLTSSQMQEFMQACMSGELSDAQLAAFLTLMRVKGETVEELTAAAKVMMSFAHCIDLGDDLIDIVGTGGDGKNTFNISTISSFVAAAAGARVAKHGSRSVSSRSGSADLLLQAGFELHLTDEQLTQCMQQYDMCFLFAPHFHQAMQHARNTRQQLGIRTLLNILGPLVNPARVKKQLVGVFAKAWLEPIAQVLANLGRERALVVSSRDGMDEISIAAITDVVEYHQGQFKHWIIDPKDYGCCHANLNAITVDSPTQSLALAEEVLSAKLGPARDIVLLNTAAALYCANLAPSYSEAVEKARSAIDSGEAARRFRQLKELTQRLTSKHE</sequence>
<accession>A0A0W0SQW4</accession>
<dbReference type="InterPro" id="IPR005940">
    <property type="entry name" value="Anthranilate_Pribosyl_Tfrase"/>
</dbReference>
<gene>
    <name evidence="9" type="primary">trpD</name>
    <name evidence="12" type="ORF">Ldro_1937</name>
</gene>
<comment type="function">
    <text evidence="9">Catalyzes the transfer of the phosphoribosyl group of 5-phosphorylribose-1-pyrophosphate (PRPP) to anthranilate to yield N-(5'-phosphoribosyl)-anthranilate (PRA).</text>
</comment>
<dbReference type="RefSeq" id="WP_058496233.1">
    <property type="nucleotide sequence ID" value="NZ_CAAAIU010000005.1"/>
</dbReference>
<comment type="catalytic activity">
    <reaction evidence="7 9">
        <text>N-(5-phospho-beta-D-ribosyl)anthranilate + diphosphate = 5-phospho-alpha-D-ribose 1-diphosphate + anthranilate</text>
        <dbReference type="Rhea" id="RHEA:11768"/>
        <dbReference type="ChEBI" id="CHEBI:16567"/>
        <dbReference type="ChEBI" id="CHEBI:18277"/>
        <dbReference type="ChEBI" id="CHEBI:33019"/>
        <dbReference type="ChEBI" id="CHEBI:58017"/>
        <dbReference type="EC" id="2.4.2.18"/>
    </reaction>
</comment>
<dbReference type="InterPro" id="IPR017459">
    <property type="entry name" value="Glycosyl_Trfase_fam3_N_dom"/>
</dbReference>
<comment type="similarity">
    <text evidence="8">In the C-terminal section; belongs to the anthranilate phosphoribosyltransferase family.</text>
</comment>
<dbReference type="GO" id="GO:0000162">
    <property type="term" value="P:L-tryptophan biosynthetic process"/>
    <property type="evidence" value="ECO:0007669"/>
    <property type="project" value="UniProtKB-UniRule"/>
</dbReference>
<feature type="binding site" evidence="9">
    <location>
        <position position="88"/>
    </location>
    <ligand>
        <name>5-phospho-alpha-D-ribose 1-diphosphate</name>
        <dbReference type="ChEBI" id="CHEBI:58017"/>
    </ligand>
</feature>
<evidence type="ECO:0000256" key="1">
    <source>
        <dbReference type="ARBA" id="ARBA00004907"/>
    </source>
</evidence>
<evidence type="ECO:0000313" key="13">
    <source>
        <dbReference type="Proteomes" id="UP000054736"/>
    </source>
</evidence>
<keyword evidence="4 9" id="KW-0808">Transferase</keyword>
<protein>
    <recommendedName>
        <fullName evidence="9">Anthranilate phosphoribosyltransferase</fullName>
        <ecNumber evidence="9">2.4.2.18</ecNumber>
    </recommendedName>
</protein>
<evidence type="ECO:0000256" key="5">
    <source>
        <dbReference type="ARBA" id="ARBA00022822"/>
    </source>
</evidence>
<dbReference type="EC" id="2.4.2.18" evidence="9"/>
<keyword evidence="13" id="KW-1185">Reference proteome</keyword>
<dbReference type="InterPro" id="IPR035902">
    <property type="entry name" value="Nuc_phospho_transferase"/>
</dbReference>
<feature type="binding site" evidence="9">
    <location>
        <begin position="108"/>
        <end position="116"/>
    </location>
    <ligand>
        <name>5-phospho-alpha-D-ribose 1-diphosphate</name>
        <dbReference type="ChEBI" id="CHEBI:58017"/>
    </ligand>
</feature>
<evidence type="ECO:0000256" key="7">
    <source>
        <dbReference type="ARBA" id="ARBA00052328"/>
    </source>
</evidence>
<evidence type="ECO:0000313" key="12">
    <source>
        <dbReference type="EMBL" id="KTC85612.1"/>
    </source>
</evidence>
<comment type="similarity">
    <text evidence="9">Belongs to the anthranilate phosphoribosyltransferase family.</text>
</comment>
<dbReference type="InterPro" id="IPR000312">
    <property type="entry name" value="Glycosyl_Trfase_fam3"/>
</dbReference>
<dbReference type="UniPathway" id="UPA00035">
    <property type="reaction ID" value="UER00041"/>
</dbReference>
<dbReference type="SUPFAM" id="SSF47648">
    <property type="entry name" value="Nucleoside phosphorylase/phosphoribosyltransferase N-terminal domain"/>
    <property type="match status" value="1"/>
</dbReference>
<reference evidence="12 13" key="1">
    <citation type="submission" date="2015-11" db="EMBL/GenBank/DDBJ databases">
        <title>Genomic analysis of 38 Legionella species identifies large and diverse effector repertoires.</title>
        <authorList>
            <person name="Burstein D."/>
            <person name="Amaro F."/>
            <person name="Zusman T."/>
            <person name="Lifshitz Z."/>
            <person name="Cohen O."/>
            <person name="Gilbert J.A."/>
            <person name="Pupko T."/>
            <person name="Shuman H.A."/>
            <person name="Segal G."/>
        </authorList>
    </citation>
    <scope>NUCLEOTIDE SEQUENCE [LARGE SCALE GENOMIC DNA]</scope>
    <source>
        <strain evidence="12 13">ATCC 700990</strain>
    </source>
</reference>
<keyword evidence="3 9" id="KW-0328">Glycosyltransferase</keyword>
<evidence type="ECO:0000259" key="11">
    <source>
        <dbReference type="Pfam" id="PF02885"/>
    </source>
</evidence>
<dbReference type="Proteomes" id="UP000054736">
    <property type="component" value="Unassembled WGS sequence"/>
</dbReference>
<dbReference type="HAMAP" id="MF_00211">
    <property type="entry name" value="TrpD"/>
    <property type="match status" value="1"/>
</dbReference>
<dbReference type="InterPro" id="IPR036320">
    <property type="entry name" value="Glycosyl_Trfase_fam3_N_dom_sf"/>
</dbReference>
<feature type="binding site" evidence="9">
    <location>
        <position position="80"/>
    </location>
    <ligand>
        <name>5-phospho-alpha-D-ribose 1-diphosphate</name>
        <dbReference type="ChEBI" id="CHEBI:58017"/>
    </ligand>
</feature>
<feature type="binding site" evidence="9">
    <location>
        <begin position="90"/>
        <end position="93"/>
    </location>
    <ligand>
        <name>5-phospho-alpha-D-ribose 1-diphosphate</name>
        <dbReference type="ChEBI" id="CHEBI:58017"/>
    </ligand>
</feature>
<feature type="binding site" evidence="9">
    <location>
        <begin position="83"/>
        <end position="84"/>
    </location>
    <ligand>
        <name>5-phospho-alpha-D-ribose 1-diphosphate</name>
        <dbReference type="ChEBI" id="CHEBI:58017"/>
    </ligand>
</feature>
<evidence type="ECO:0000259" key="10">
    <source>
        <dbReference type="Pfam" id="PF00591"/>
    </source>
</evidence>
<dbReference type="Pfam" id="PF02885">
    <property type="entry name" value="Glycos_trans_3N"/>
    <property type="match status" value="1"/>
</dbReference>
<comment type="subunit">
    <text evidence="9">Homodimer.</text>
</comment>
<organism evidence="12 13">
    <name type="scientific">Legionella drozanskii LLAP-1</name>
    <dbReference type="NCBI Taxonomy" id="1212489"/>
    <lineage>
        <taxon>Bacteria</taxon>
        <taxon>Pseudomonadati</taxon>
        <taxon>Pseudomonadota</taxon>
        <taxon>Gammaproteobacteria</taxon>
        <taxon>Legionellales</taxon>
        <taxon>Legionellaceae</taxon>
        <taxon>Legionella</taxon>
    </lineage>
</organism>
<comment type="caution">
    <text evidence="12">The sequence shown here is derived from an EMBL/GenBank/DDBJ whole genome shotgun (WGS) entry which is preliminary data.</text>
</comment>
<feature type="domain" description="Glycosyl transferase family 3 N-terminal" evidence="11">
    <location>
        <begin position="6"/>
        <end position="66"/>
    </location>
</feature>
<dbReference type="PATRIC" id="fig|1212489.4.peg.2048"/>
<proteinExistence type="inferred from homology"/>
<dbReference type="NCBIfam" id="TIGR01245">
    <property type="entry name" value="trpD"/>
    <property type="match status" value="1"/>
</dbReference>
<feature type="binding site" evidence="9">
    <location>
        <position position="166"/>
    </location>
    <ligand>
        <name>anthranilate</name>
        <dbReference type="ChEBI" id="CHEBI:16567"/>
        <label>2</label>
    </ligand>
</feature>
<feature type="binding site" evidence="9">
    <location>
        <position position="226"/>
    </location>
    <ligand>
        <name>Mg(2+)</name>
        <dbReference type="ChEBI" id="CHEBI:18420"/>
        <label>1</label>
    </ligand>
</feature>
<feature type="domain" description="Glycosyl transferase family 3" evidence="10">
    <location>
        <begin position="73"/>
        <end position="323"/>
    </location>
</feature>
<feature type="binding site" evidence="9">
    <location>
        <position position="120"/>
    </location>
    <ligand>
        <name>5-phospho-alpha-D-ribose 1-diphosphate</name>
        <dbReference type="ChEBI" id="CHEBI:58017"/>
    </ligand>
</feature>
<keyword evidence="9" id="KW-0479">Metal-binding</keyword>
<dbReference type="STRING" id="1212489.Ldro_1937"/>
<feature type="binding site" evidence="9">
    <location>
        <position position="80"/>
    </location>
    <ligand>
        <name>anthranilate</name>
        <dbReference type="ChEBI" id="CHEBI:16567"/>
        <label>1</label>
    </ligand>
</feature>
<keyword evidence="6 9" id="KW-0057">Aromatic amino acid biosynthesis</keyword>
<dbReference type="GO" id="GO:0004048">
    <property type="term" value="F:anthranilate phosphoribosyltransferase activity"/>
    <property type="evidence" value="ECO:0007669"/>
    <property type="project" value="UniProtKB-UniRule"/>
</dbReference>
<dbReference type="AlphaFoldDB" id="A0A0W0SQW4"/>
<dbReference type="EMBL" id="LNXY01000027">
    <property type="protein sequence ID" value="KTC85612.1"/>
    <property type="molecule type" value="Genomic_DNA"/>
</dbReference>
<keyword evidence="2 9" id="KW-0028">Amino-acid biosynthesis</keyword>
<dbReference type="FunFam" id="3.40.1030.10:FF:000002">
    <property type="entry name" value="Anthranilate phosphoribosyltransferase"/>
    <property type="match status" value="1"/>
</dbReference>
<dbReference type="PANTHER" id="PTHR43285">
    <property type="entry name" value="ANTHRANILATE PHOSPHORIBOSYLTRANSFERASE"/>
    <property type="match status" value="1"/>
</dbReference>
<comment type="cofactor">
    <cofactor evidence="9">
        <name>Mg(2+)</name>
        <dbReference type="ChEBI" id="CHEBI:18420"/>
    </cofactor>
    <text evidence="9">Binds 2 magnesium ions per monomer.</text>
</comment>
<evidence type="ECO:0000256" key="3">
    <source>
        <dbReference type="ARBA" id="ARBA00022676"/>
    </source>
</evidence>
<comment type="caution">
    <text evidence="9">Lacks conserved residue(s) required for the propagation of feature annotation.</text>
</comment>
<dbReference type="OrthoDB" id="9806430at2"/>
<dbReference type="Gene3D" id="1.20.970.10">
    <property type="entry name" value="Transferase, Pyrimidine Nucleoside Phosphorylase, Chain C"/>
    <property type="match status" value="1"/>
</dbReference>
<keyword evidence="9" id="KW-0460">Magnesium</keyword>
<feature type="binding site" evidence="9">
    <location>
        <position position="92"/>
    </location>
    <ligand>
        <name>Mg(2+)</name>
        <dbReference type="ChEBI" id="CHEBI:18420"/>
        <label>1</label>
    </ligand>
</feature>